<dbReference type="PANTHER" id="PTHR11474">
    <property type="entry name" value="TYROSINASE FAMILY MEMBER"/>
    <property type="match status" value="1"/>
</dbReference>
<dbReference type="Pfam" id="PF18132">
    <property type="entry name" value="Tyrosinase_C"/>
    <property type="match status" value="1"/>
</dbReference>
<keyword evidence="4" id="KW-0479">Metal-binding</keyword>
<dbReference type="EMBL" id="JAUIRO010000007">
    <property type="protein sequence ID" value="KAK0707120.1"/>
    <property type="molecule type" value="Genomic_DNA"/>
</dbReference>
<dbReference type="InterPro" id="IPR002227">
    <property type="entry name" value="Tyrosinase_Cu-bd"/>
</dbReference>
<feature type="domain" description="Tyrosinase copper-binding" evidence="11">
    <location>
        <begin position="378"/>
        <end position="389"/>
    </location>
</feature>
<name>A0AA40DL14_9PEZI</name>
<comment type="similarity">
    <text evidence="2">Belongs to the tyrosinase family.</text>
</comment>
<dbReference type="EC" id="1.14.18.1" evidence="3"/>
<evidence type="ECO:0000256" key="5">
    <source>
        <dbReference type="ARBA" id="ARBA00023002"/>
    </source>
</evidence>
<dbReference type="InterPro" id="IPR008922">
    <property type="entry name" value="Di-copper_centre_dom_sf"/>
</dbReference>
<gene>
    <name evidence="12" type="ORF">B0T26DRAFT_876116</name>
</gene>
<dbReference type="Proteomes" id="UP001172101">
    <property type="component" value="Unassembled WGS sequence"/>
</dbReference>
<comment type="catalytic activity">
    <reaction evidence="9">
        <text>2 L-dopa + O2 = 2 L-dopaquinone + 2 H2O</text>
        <dbReference type="Rhea" id="RHEA:34287"/>
        <dbReference type="ChEBI" id="CHEBI:15377"/>
        <dbReference type="ChEBI" id="CHEBI:15379"/>
        <dbReference type="ChEBI" id="CHEBI:57504"/>
        <dbReference type="ChEBI" id="CHEBI:57924"/>
        <dbReference type="EC" id="1.14.18.1"/>
    </reaction>
</comment>
<evidence type="ECO:0000313" key="13">
    <source>
        <dbReference type="Proteomes" id="UP001172101"/>
    </source>
</evidence>
<dbReference type="GO" id="GO:0004503">
    <property type="term" value="F:tyrosinase activity"/>
    <property type="evidence" value="ECO:0007669"/>
    <property type="project" value="UniProtKB-EC"/>
</dbReference>
<evidence type="ECO:0000256" key="7">
    <source>
        <dbReference type="ARBA" id="ARBA00023033"/>
    </source>
</evidence>
<comment type="cofactor">
    <cofactor evidence="1">
        <name>Cu(2+)</name>
        <dbReference type="ChEBI" id="CHEBI:29036"/>
    </cofactor>
</comment>
<dbReference type="GO" id="GO:0046872">
    <property type="term" value="F:metal ion binding"/>
    <property type="evidence" value="ECO:0007669"/>
    <property type="project" value="UniProtKB-KW"/>
</dbReference>
<dbReference type="GO" id="GO:0042438">
    <property type="term" value="P:melanin biosynthetic process"/>
    <property type="evidence" value="ECO:0007669"/>
    <property type="project" value="UniProtKB-KW"/>
</dbReference>
<dbReference type="PANTHER" id="PTHR11474:SF76">
    <property type="entry name" value="SHKT DOMAIN-CONTAINING PROTEIN"/>
    <property type="match status" value="1"/>
</dbReference>
<dbReference type="InterPro" id="IPR050316">
    <property type="entry name" value="Tyrosinase/Hemocyanin"/>
</dbReference>
<dbReference type="PRINTS" id="PR00092">
    <property type="entry name" value="TYROSINASE"/>
</dbReference>
<keyword evidence="5" id="KW-0560">Oxidoreductase</keyword>
<keyword evidence="13" id="KW-1185">Reference proteome</keyword>
<comment type="catalytic activity">
    <reaction evidence="10">
        <text>L-tyrosine + O2 = L-dopaquinone + H2O</text>
        <dbReference type="Rhea" id="RHEA:18117"/>
        <dbReference type="ChEBI" id="CHEBI:15377"/>
        <dbReference type="ChEBI" id="CHEBI:15379"/>
        <dbReference type="ChEBI" id="CHEBI:57924"/>
        <dbReference type="ChEBI" id="CHEBI:58315"/>
        <dbReference type="EC" id="1.14.18.1"/>
    </reaction>
</comment>
<keyword evidence="6" id="KW-0186">Copper</keyword>
<keyword evidence="8" id="KW-0470">Melanin biosynthesis</keyword>
<comment type="caution">
    <text evidence="12">The sequence shown here is derived from an EMBL/GenBank/DDBJ whole genome shotgun (WGS) entry which is preliminary data.</text>
</comment>
<dbReference type="Gene3D" id="1.10.1280.10">
    <property type="entry name" value="Di-copper center containing domain from catechol oxidase"/>
    <property type="match status" value="1"/>
</dbReference>
<evidence type="ECO:0000256" key="4">
    <source>
        <dbReference type="ARBA" id="ARBA00022723"/>
    </source>
</evidence>
<evidence type="ECO:0000256" key="3">
    <source>
        <dbReference type="ARBA" id="ARBA00011906"/>
    </source>
</evidence>
<dbReference type="AlphaFoldDB" id="A0AA40DL14"/>
<keyword evidence="7" id="KW-0503">Monooxygenase</keyword>
<dbReference type="GeneID" id="85331350"/>
<accession>A0AA40DL14</accession>
<dbReference type="PROSITE" id="PS00498">
    <property type="entry name" value="TYROSINASE_2"/>
    <property type="match status" value="1"/>
</dbReference>
<dbReference type="Pfam" id="PF00264">
    <property type="entry name" value="Tyrosinase"/>
    <property type="match status" value="1"/>
</dbReference>
<dbReference type="SUPFAM" id="SSF48056">
    <property type="entry name" value="Di-copper centre-containing domain"/>
    <property type="match status" value="1"/>
</dbReference>
<evidence type="ECO:0000256" key="8">
    <source>
        <dbReference type="ARBA" id="ARBA00023101"/>
    </source>
</evidence>
<dbReference type="Gene3D" id="2.60.310.20">
    <property type="match status" value="1"/>
</dbReference>
<dbReference type="RefSeq" id="XP_060292214.1">
    <property type="nucleotide sequence ID" value="XM_060448080.1"/>
</dbReference>
<sequence>MPPMAPQSQHDYHPITGIQVGLDDRKDDPLREVPLRLELDDWYQSTKAEHVNQRALFFPAMKKFMDADPFDKLSYFQVAGIHGKPLVSWDEPNHDPLEPGRGYCAHDSILFATWHRPYLMLFEQILFELMEAEVKHFDKDERPELLEDLQSWRLPYWDWALKRMAFVEGKWTRTYSVPSVFQEVEVTIRRPRRVPSLGFPNALYQFNMPYGWKMGDAKKLGDLAVTPRYLDGNDKKTGEKKRWVFPYDECTATSRHSSGPLTWARGEQNNVKVGQSLEAGKLQQGTGKGKSDEEIGKTGAVLRDAFYRILQVNTFGEFATKRAENAGTEKENPRKQWSSSEALHDNIHGWIGGNVEEDAKNSRAFLGHMSYVPVAAFDPIFWFHHCNCDRMIAIWQTLHTDTWFDGTSPRDEDPGSFYIKKGHKDTPDDELRPFRKNEQGEYWTSTDCKDVAALGYTYPLLEKWKYVDADGNYARAVHLAALNKELNETYNSARAAAIKAEVSPSGTAPLPLPNIFAKIDAKELNIDDQLVVNDYAVNVIYEKFDLGGAPFTISIFVGRVPTTVPYSYQEAETSLIGEVYNFSTEAEELGSSSEGCGNCRQQQAASALSAGRVVLTNALITRWKAGIVHHADPSDDGAAAGDDYVPVLHSMDPADVVPFLRANLHWRVVSSTGALVNVASLRVSLVVGRAKHFVADVTRPSVFSDYKPAYSVTAGRPNGAAPEDELYTHGVCYDGAHGEVE</sequence>
<dbReference type="InterPro" id="IPR041640">
    <property type="entry name" value="Tyrosinase_C"/>
</dbReference>
<evidence type="ECO:0000259" key="11">
    <source>
        <dbReference type="PROSITE" id="PS00498"/>
    </source>
</evidence>
<evidence type="ECO:0000256" key="10">
    <source>
        <dbReference type="ARBA" id="ARBA00048881"/>
    </source>
</evidence>
<protein>
    <recommendedName>
        <fullName evidence="3">tyrosinase</fullName>
        <ecNumber evidence="3">1.14.18.1</ecNumber>
    </recommendedName>
</protein>
<reference evidence="12" key="1">
    <citation type="submission" date="2023-06" db="EMBL/GenBank/DDBJ databases">
        <title>Genome-scale phylogeny and comparative genomics of the fungal order Sordariales.</title>
        <authorList>
            <consortium name="Lawrence Berkeley National Laboratory"/>
            <person name="Hensen N."/>
            <person name="Bonometti L."/>
            <person name="Westerberg I."/>
            <person name="Brannstrom I.O."/>
            <person name="Guillou S."/>
            <person name="Cros-Aarteil S."/>
            <person name="Calhoun S."/>
            <person name="Haridas S."/>
            <person name="Kuo A."/>
            <person name="Mondo S."/>
            <person name="Pangilinan J."/>
            <person name="Riley R."/>
            <person name="LaButti K."/>
            <person name="Andreopoulos B."/>
            <person name="Lipzen A."/>
            <person name="Chen C."/>
            <person name="Yanf M."/>
            <person name="Daum C."/>
            <person name="Ng V."/>
            <person name="Clum A."/>
            <person name="Steindorff A."/>
            <person name="Ohm R."/>
            <person name="Martin F."/>
            <person name="Silar P."/>
            <person name="Natvig D."/>
            <person name="Lalanne C."/>
            <person name="Gautier V."/>
            <person name="Ament-velasquez S.L."/>
            <person name="Kruys A."/>
            <person name="Hutchinson M.I."/>
            <person name="Powell A.J."/>
            <person name="Barry K."/>
            <person name="Miller A.N."/>
            <person name="Grigoriev I.V."/>
            <person name="Debuchy R."/>
            <person name="Gladieux P."/>
            <person name="Thoren M.H."/>
            <person name="Johannesson H."/>
        </authorList>
    </citation>
    <scope>NUCLEOTIDE SEQUENCE</scope>
    <source>
        <strain evidence="12">SMH2392-1A</strain>
    </source>
</reference>
<proteinExistence type="inferred from homology"/>
<evidence type="ECO:0000256" key="1">
    <source>
        <dbReference type="ARBA" id="ARBA00001973"/>
    </source>
</evidence>
<evidence type="ECO:0000313" key="12">
    <source>
        <dbReference type="EMBL" id="KAK0707120.1"/>
    </source>
</evidence>
<organism evidence="12 13">
    <name type="scientific">Lasiosphaeria miniovina</name>
    <dbReference type="NCBI Taxonomy" id="1954250"/>
    <lineage>
        <taxon>Eukaryota</taxon>
        <taxon>Fungi</taxon>
        <taxon>Dikarya</taxon>
        <taxon>Ascomycota</taxon>
        <taxon>Pezizomycotina</taxon>
        <taxon>Sordariomycetes</taxon>
        <taxon>Sordariomycetidae</taxon>
        <taxon>Sordariales</taxon>
        <taxon>Lasiosphaeriaceae</taxon>
        <taxon>Lasiosphaeria</taxon>
    </lineage>
</organism>
<evidence type="ECO:0000256" key="6">
    <source>
        <dbReference type="ARBA" id="ARBA00023008"/>
    </source>
</evidence>
<evidence type="ECO:0000256" key="9">
    <source>
        <dbReference type="ARBA" id="ARBA00048233"/>
    </source>
</evidence>
<evidence type="ECO:0000256" key="2">
    <source>
        <dbReference type="ARBA" id="ARBA00009928"/>
    </source>
</evidence>